<comment type="caution">
    <text evidence="1">The sequence shown here is derived from an EMBL/GenBank/DDBJ whole genome shotgun (WGS) entry which is preliminary data.</text>
</comment>
<proteinExistence type="predicted"/>
<evidence type="ECO:0000313" key="2">
    <source>
        <dbReference type="Proteomes" id="UP000314294"/>
    </source>
</evidence>
<dbReference type="Proteomes" id="UP000314294">
    <property type="component" value="Unassembled WGS sequence"/>
</dbReference>
<keyword evidence="2" id="KW-1185">Reference proteome</keyword>
<dbReference type="AlphaFoldDB" id="A0A4Z2E0S5"/>
<accession>A0A4Z2E0S5</accession>
<reference evidence="1 2" key="1">
    <citation type="submission" date="2019-03" db="EMBL/GenBank/DDBJ databases">
        <title>First draft genome of Liparis tanakae, snailfish: a comprehensive survey of snailfish specific genes.</title>
        <authorList>
            <person name="Kim W."/>
            <person name="Song I."/>
            <person name="Jeong J.-H."/>
            <person name="Kim D."/>
            <person name="Kim S."/>
            <person name="Ryu S."/>
            <person name="Song J.Y."/>
            <person name="Lee S.K."/>
        </authorList>
    </citation>
    <scope>NUCLEOTIDE SEQUENCE [LARGE SCALE GENOMIC DNA]</scope>
    <source>
        <tissue evidence="1">Muscle</tissue>
    </source>
</reference>
<evidence type="ECO:0000313" key="1">
    <source>
        <dbReference type="EMBL" id="TNN22391.1"/>
    </source>
</evidence>
<organism evidence="1 2">
    <name type="scientific">Liparis tanakae</name>
    <name type="common">Tanaka's snailfish</name>
    <dbReference type="NCBI Taxonomy" id="230148"/>
    <lineage>
        <taxon>Eukaryota</taxon>
        <taxon>Metazoa</taxon>
        <taxon>Chordata</taxon>
        <taxon>Craniata</taxon>
        <taxon>Vertebrata</taxon>
        <taxon>Euteleostomi</taxon>
        <taxon>Actinopterygii</taxon>
        <taxon>Neopterygii</taxon>
        <taxon>Teleostei</taxon>
        <taxon>Neoteleostei</taxon>
        <taxon>Acanthomorphata</taxon>
        <taxon>Eupercaria</taxon>
        <taxon>Perciformes</taxon>
        <taxon>Cottioidei</taxon>
        <taxon>Cottales</taxon>
        <taxon>Liparidae</taxon>
        <taxon>Liparis</taxon>
    </lineage>
</organism>
<dbReference type="EMBL" id="SRLO01022732">
    <property type="protein sequence ID" value="TNN22391.1"/>
    <property type="molecule type" value="Genomic_DNA"/>
</dbReference>
<gene>
    <name evidence="1" type="ORF">EYF80_067495</name>
</gene>
<protein>
    <submittedName>
        <fullName evidence="1">Uncharacterized protein</fullName>
    </submittedName>
</protein>
<sequence>MEAKSQMTVSLREVDVMFTPTEMQRLNCHMSVTPSSLNLEEETPPPKQSCWRRRGFDVTILK</sequence>
<name>A0A4Z2E0S5_9TELE</name>